<evidence type="ECO:0008006" key="4">
    <source>
        <dbReference type="Google" id="ProtNLM"/>
    </source>
</evidence>
<sequence>MDEGIGYRTAAQRSMPNVSAVLSLHRVRRKEGEKYRENRQGEVDTMEKRCNAEKGNRAMSTIRTERAADLSMQITHNAPESVFAGPQPNEPLNMKLK</sequence>
<dbReference type="AlphaFoldDB" id="A0AAW0MI67"/>
<organism evidence="2 3">
    <name type="scientific">Mugilogobius chulae</name>
    <name type="common">yellowstripe goby</name>
    <dbReference type="NCBI Taxonomy" id="88201"/>
    <lineage>
        <taxon>Eukaryota</taxon>
        <taxon>Metazoa</taxon>
        <taxon>Chordata</taxon>
        <taxon>Craniata</taxon>
        <taxon>Vertebrata</taxon>
        <taxon>Euteleostomi</taxon>
        <taxon>Actinopterygii</taxon>
        <taxon>Neopterygii</taxon>
        <taxon>Teleostei</taxon>
        <taxon>Neoteleostei</taxon>
        <taxon>Acanthomorphata</taxon>
        <taxon>Gobiaria</taxon>
        <taxon>Gobiiformes</taxon>
        <taxon>Gobioidei</taxon>
        <taxon>Gobiidae</taxon>
        <taxon>Gobionellinae</taxon>
        <taxon>Mugilogobius</taxon>
    </lineage>
</organism>
<evidence type="ECO:0000256" key="1">
    <source>
        <dbReference type="SAM" id="MobiDB-lite"/>
    </source>
</evidence>
<name>A0AAW0MI67_9GOBI</name>
<gene>
    <name evidence="2" type="ORF">WMY93_031397</name>
</gene>
<keyword evidence="3" id="KW-1185">Reference proteome</keyword>
<reference evidence="3" key="1">
    <citation type="submission" date="2024-04" db="EMBL/GenBank/DDBJ databases">
        <title>Salinicola lusitanus LLJ914,a marine bacterium isolated from the Okinawa Trough.</title>
        <authorList>
            <person name="Li J."/>
        </authorList>
    </citation>
    <scope>NUCLEOTIDE SEQUENCE [LARGE SCALE GENOMIC DNA]</scope>
</reference>
<evidence type="ECO:0000313" key="3">
    <source>
        <dbReference type="Proteomes" id="UP001460270"/>
    </source>
</evidence>
<evidence type="ECO:0000313" key="2">
    <source>
        <dbReference type="EMBL" id="KAK7877948.1"/>
    </source>
</evidence>
<dbReference type="Proteomes" id="UP001460270">
    <property type="component" value="Unassembled WGS sequence"/>
</dbReference>
<proteinExistence type="predicted"/>
<dbReference type="EMBL" id="JBBPFD010000663">
    <property type="protein sequence ID" value="KAK7877948.1"/>
    <property type="molecule type" value="Genomic_DNA"/>
</dbReference>
<comment type="caution">
    <text evidence="2">The sequence shown here is derived from an EMBL/GenBank/DDBJ whole genome shotgun (WGS) entry which is preliminary data.</text>
</comment>
<feature type="region of interest" description="Disordered" evidence="1">
    <location>
        <begin position="78"/>
        <end position="97"/>
    </location>
</feature>
<feature type="non-terminal residue" evidence="2">
    <location>
        <position position="97"/>
    </location>
</feature>
<protein>
    <recommendedName>
        <fullName evidence="4">IBB domain-containing protein</fullName>
    </recommendedName>
</protein>
<accession>A0AAW0MI67</accession>